<evidence type="ECO:0000313" key="15">
    <source>
        <dbReference type="Proteomes" id="UP000824176"/>
    </source>
</evidence>
<keyword evidence="7 13" id="KW-0812">Transmembrane</keyword>
<name>A0A9D2GVT1_9BACT</name>
<gene>
    <name evidence="14" type="ORF">H9804_09475</name>
</gene>
<dbReference type="Pfam" id="PF02386">
    <property type="entry name" value="TrkH"/>
    <property type="match status" value="1"/>
</dbReference>
<feature type="transmembrane region" description="Helical" evidence="13">
    <location>
        <begin position="437"/>
        <end position="457"/>
    </location>
</feature>
<reference evidence="14" key="2">
    <citation type="submission" date="2021-04" db="EMBL/GenBank/DDBJ databases">
        <authorList>
            <person name="Gilroy R."/>
        </authorList>
    </citation>
    <scope>NUCLEOTIDE SEQUENCE</scope>
    <source>
        <strain evidence="14">ChiW4-1371</strain>
    </source>
</reference>
<feature type="binding site" evidence="12">
    <location>
        <position position="114"/>
    </location>
    <ligand>
        <name>K(+)</name>
        <dbReference type="ChEBI" id="CHEBI:29103"/>
    </ligand>
</feature>
<dbReference type="EMBL" id="DXAQ01000141">
    <property type="protein sequence ID" value="HIZ90166.1"/>
    <property type="molecule type" value="Genomic_DNA"/>
</dbReference>
<feature type="transmembrane region" description="Helical" evidence="13">
    <location>
        <begin position="469"/>
        <end position="494"/>
    </location>
</feature>
<feature type="transmembrane region" description="Helical" evidence="13">
    <location>
        <begin position="345"/>
        <end position="364"/>
    </location>
</feature>
<feature type="binding site" evidence="12">
    <location>
        <position position="328"/>
    </location>
    <ligand>
        <name>K(+)</name>
        <dbReference type="ChEBI" id="CHEBI:29103"/>
    </ligand>
</feature>
<evidence type="ECO:0000313" key="14">
    <source>
        <dbReference type="EMBL" id="HIZ90166.1"/>
    </source>
</evidence>
<evidence type="ECO:0000256" key="10">
    <source>
        <dbReference type="ARBA" id="ARBA00023065"/>
    </source>
</evidence>
<dbReference type="PIRSF" id="PIRSF006247">
    <property type="entry name" value="TrkH"/>
    <property type="match status" value="1"/>
</dbReference>
<evidence type="ECO:0000256" key="2">
    <source>
        <dbReference type="ARBA" id="ARBA00009137"/>
    </source>
</evidence>
<comment type="similarity">
    <text evidence="2">Belongs to the TrkH potassium transport family.</text>
</comment>
<comment type="subcellular location">
    <subcellularLocation>
        <location evidence="1">Cell inner membrane</location>
        <topology evidence="1">Multi-pass membrane protein</topology>
    </subcellularLocation>
</comment>
<protein>
    <submittedName>
        <fullName evidence="14">TrkH family potassium uptake protein</fullName>
    </submittedName>
</protein>
<evidence type="ECO:0000256" key="5">
    <source>
        <dbReference type="ARBA" id="ARBA00022519"/>
    </source>
</evidence>
<reference evidence="14" key="1">
    <citation type="journal article" date="2021" name="PeerJ">
        <title>Extensive microbial diversity within the chicken gut microbiome revealed by metagenomics and culture.</title>
        <authorList>
            <person name="Gilroy R."/>
            <person name="Ravi A."/>
            <person name="Getino M."/>
            <person name="Pursley I."/>
            <person name="Horton D.L."/>
            <person name="Alikhan N.F."/>
            <person name="Baker D."/>
            <person name="Gharbi K."/>
            <person name="Hall N."/>
            <person name="Watson M."/>
            <person name="Adriaenssens E.M."/>
            <person name="Foster-Nyarko E."/>
            <person name="Jarju S."/>
            <person name="Secka A."/>
            <person name="Antonio M."/>
            <person name="Oren A."/>
            <person name="Chaudhuri R.R."/>
            <person name="La Ragione R."/>
            <person name="Hildebrand F."/>
            <person name="Pallen M.J."/>
        </authorList>
    </citation>
    <scope>NUCLEOTIDE SEQUENCE</scope>
    <source>
        <strain evidence="14">ChiW4-1371</strain>
    </source>
</reference>
<feature type="transmembrane region" description="Helical" evidence="13">
    <location>
        <begin position="136"/>
        <end position="156"/>
    </location>
</feature>
<keyword evidence="10" id="KW-0406">Ion transport</keyword>
<feature type="transmembrane region" description="Helical" evidence="13">
    <location>
        <begin position="278"/>
        <end position="295"/>
    </location>
</feature>
<dbReference type="PANTHER" id="PTHR32024">
    <property type="entry name" value="TRK SYSTEM POTASSIUM UPTAKE PROTEIN TRKG-RELATED"/>
    <property type="match status" value="1"/>
</dbReference>
<keyword evidence="9 13" id="KW-1133">Transmembrane helix</keyword>
<feature type="transmembrane region" description="Helical" evidence="13">
    <location>
        <begin position="72"/>
        <end position="94"/>
    </location>
</feature>
<feature type="binding site" evidence="12">
    <location>
        <position position="329"/>
    </location>
    <ligand>
        <name>K(+)</name>
        <dbReference type="ChEBI" id="CHEBI:29103"/>
    </ligand>
</feature>
<evidence type="ECO:0000256" key="12">
    <source>
        <dbReference type="PIRSR" id="PIRSR006247-1"/>
    </source>
</evidence>
<keyword evidence="11 13" id="KW-0472">Membrane</keyword>
<evidence type="ECO:0000256" key="9">
    <source>
        <dbReference type="ARBA" id="ARBA00022989"/>
    </source>
</evidence>
<dbReference type="PANTHER" id="PTHR32024:SF2">
    <property type="entry name" value="TRK SYSTEM POTASSIUM UPTAKE PROTEIN TRKG-RELATED"/>
    <property type="match status" value="1"/>
</dbReference>
<keyword evidence="12" id="KW-0479">Metal-binding</keyword>
<dbReference type="Proteomes" id="UP000824176">
    <property type="component" value="Unassembled WGS sequence"/>
</dbReference>
<dbReference type="InterPro" id="IPR003445">
    <property type="entry name" value="Cat_transpt"/>
</dbReference>
<keyword evidence="8 12" id="KW-0630">Potassium</keyword>
<keyword evidence="6" id="KW-0633">Potassium transport</keyword>
<evidence type="ECO:0000256" key="11">
    <source>
        <dbReference type="ARBA" id="ARBA00023136"/>
    </source>
</evidence>
<accession>A0A9D2GVT1</accession>
<comment type="caution">
    <text evidence="14">The sequence shown here is derived from an EMBL/GenBank/DDBJ whole genome shotgun (WGS) entry which is preliminary data.</text>
</comment>
<evidence type="ECO:0000256" key="4">
    <source>
        <dbReference type="ARBA" id="ARBA00022475"/>
    </source>
</evidence>
<feature type="transmembrane region" description="Helical" evidence="13">
    <location>
        <begin position="403"/>
        <end position="425"/>
    </location>
</feature>
<dbReference type="AlphaFoldDB" id="A0A9D2GVT1"/>
<sequence length="496" mass="54066">MIHQLRLILRPIVFINIILSCFMIFCGIYAYAFNEINEALSFLKTAGAAVLISLIMALFSKSREKKTITIRSGFVLVVLIWIFTCVTGAMPYFVSGAVPNIYDALFESVSGFTTVGASILSDIEGLPRSMQLWRAITHWIGGGGIIVLSVAILPLLGIGGTHLMQVETTGVTKEKLTPRITQTAKFIWVLYIALNIIAVIMLLLGGMNLLDAFTHASSAIATGGFSNKNNSVSYFSSAYIDWVLIVFMFIGSLNFLVLIKTVRGNFKSIIHDSEIKTFTLIIIIISSLVSVILYMQPDGFKAMDGQTYYSLADAFRFGTFQVVSVISTTGFATADYNLWHPSSQILIFLLFFIGGTSGSTSGGIKVVRHIVMFKQAVINIKSLIHPKGVFTMRLNNNPVSNKVVITVMGFIVVYMTAAFTGAFLISLSGALSPFDAFTAVLGCLGTIGPGFGAVGPANNYGFLSDFAKAVLSALMIIGRLELFTVFILFSPWFWKK</sequence>
<proteinExistence type="inferred from homology"/>
<dbReference type="GO" id="GO:0005886">
    <property type="term" value="C:plasma membrane"/>
    <property type="evidence" value="ECO:0007669"/>
    <property type="project" value="UniProtKB-SubCell"/>
</dbReference>
<dbReference type="InterPro" id="IPR004772">
    <property type="entry name" value="TrkH"/>
</dbReference>
<evidence type="ECO:0000256" key="7">
    <source>
        <dbReference type="ARBA" id="ARBA00022692"/>
    </source>
</evidence>
<evidence type="ECO:0000256" key="8">
    <source>
        <dbReference type="ARBA" id="ARBA00022958"/>
    </source>
</evidence>
<dbReference type="GO" id="GO:0046872">
    <property type="term" value="F:metal ion binding"/>
    <property type="evidence" value="ECO:0007669"/>
    <property type="project" value="UniProtKB-KW"/>
</dbReference>
<evidence type="ECO:0000256" key="13">
    <source>
        <dbReference type="SAM" id="Phobius"/>
    </source>
</evidence>
<evidence type="ECO:0000256" key="3">
    <source>
        <dbReference type="ARBA" id="ARBA00022448"/>
    </source>
</evidence>
<feature type="transmembrane region" description="Helical" evidence="13">
    <location>
        <begin position="239"/>
        <end position="258"/>
    </location>
</feature>
<keyword evidence="3" id="KW-0813">Transport</keyword>
<keyword evidence="4" id="KW-1003">Cell membrane</keyword>
<feature type="transmembrane region" description="Helical" evidence="13">
    <location>
        <begin position="186"/>
        <end position="207"/>
    </location>
</feature>
<keyword evidence="5" id="KW-0997">Cell inner membrane</keyword>
<evidence type="ECO:0000256" key="1">
    <source>
        <dbReference type="ARBA" id="ARBA00004429"/>
    </source>
</evidence>
<feature type="binding site" evidence="12">
    <location>
        <position position="223"/>
    </location>
    <ligand>
        <name>K(+)</name>
        <dbReference type="ChEBI" id="CHEBI:29103"/>
    </ligand>
</feature>
<dbReference type="PROSITE" id="PS51257">
    <property type="entry name" value="PROKAR_LIPOPROTEIN"/>
    <property type="match status" value="1"/>
</dbReference>
<feature type="transmembrane region" description="Helical" evidence="13">
    <location>
        <begin position="12"/>
        <end position="33"/>
    </location>
</feature>
<organism evidence="14 15">
    <name type="scientific">Candidatus Mucispirillum faecigallinarum</name>
    <dbReference type="NCBI Taxonomy" id="2838699"/>
    <lineage>
        <taxon>Bacteria</taxon>
        <taxon>Pseudomonadati</taxon>
        <taxon>Deferribacterota</taxon>
        <taxon>Deferribacteres</taxon>
        <taxon>Deferribacterales</taxon>
        <taxon>Mucispirillaceae</taxon>
        <taxon>Mucispirillum</taxon>
    </lineage>
</organism>
<feature type="transmembrane region" description="Helical" evidence="13">
    <location>
        <begin position="39"/>
        <end position="60"/>
    </location>
</feature>
<dbReference type="GO" id="GO:0015379">
    <property type="term" value="F:potassium:chloride symporter activity"/>
    <property type="evidence" value="ECO:0007669"/>
    <property type="project" value="InterPro"/>
</dbReference>
<evidence type="ECO:0000256" key="6">
    <source>
        <dbReference type="ARBA" id="ARBA00022538"/>
    </source>
</evidence>